<dbReference type="GO" id="GO:0006104">
    <property type="term" value="P:succinyl-CoA metabolic process"/>
    <property type="evidence" value="ECO:0007669"/>
    <property type="project" value="TreeGrafter"/>
</dbReference>
<proteinExistence type="predicted"/>
<reference evidence="9" key="1">
    <citation type="submission" date="2018-05" db="EMBL/GenBank/DDBJ databases">
        <authorList>
            <person name="Lanie J.A."/>
            <person name="Ng W.-L."/>
            <person name="Kazmierczak K.M."/>
            <person name="Andrzejewski T.M."/>
            <person name="Davidsen T.M."/>
            <person name="Wayne K.J."/>
            <person name="Tettelin H."/>
            <person name="Glass J.I."/>
            <person name="Rusch D."/>
            <person name="Podicherti R."/>
            <person name="Tsui H.-C.T."/>
            <person name="Winkler M.E."/>
        </authorList>
    </citation>
    <scope>NUCLEOTIDE SEQUENCE</scope>
</reference>
<dbReference type="GO" id="GO:0000166">
    <property type="term" value="F:nucleotide binding"/>
    <property type="evidence" value="ECO:0007669"/>
    <property type="project" value="UniProtKB-KW"/>
</dbReference>
<feature type="domain" description="ATP-grasp fold succinyl-CoA synthetase-type" evidence="8">
    <location>
        <begin position="2"/>
        <end position="133"/>
    </location>
</feature>
<comment type="cofactor">
    <cofactor evidence="1">
        <name>Mg(2+)</name>
        <dbReference type="ChEBI" id="CHEBI:18420"/>
    </cofactor>
</comment>
<dbReference type="EMBL" id="UINC01096836">
    <property type="protein sequence ID" value="SVC54053.1"/>
    <property type="molecule type" value="Genomic_DNA"/>
</dbReference>
<keyword evidence="6" id="KW-0460">Magnesium</keyword>
<accession>A0A382MYC9</accession>
<dbReference type="GO" id="GO:0005829">
    <property type="term" value="C:cytosol"/>
    <property type="evidence" value="ECO:0007669"/>
    <property type="project" value="TreeGrafter"/>
</dbReference>
<keyword evidence="5" id="KW-0547">Nucleotide-binding</keyword>
<keyword evidence="4" id="KW-0479">Metal-binding</keyword>
<dbReference type="FunFam" id="3.30.470.20:FF:000002">
    <property type="entry name" value="Succinate--CoA ligase [ADP-forming] subunit beta"/>
    <property type="match status" value="1"/>
</dbReference>
<dbReference type="PANTHER" id="PTHR11815:SF10">
    <property type="entry name" value="SUCCINATE--COA LIGASE [GDP-FORMING] SUBUNIT BETA, MITOCHONDRIAL"/>
    <property type="match status" value="1"/>
</dbReference>
<evidence type="ECO:0000256" key="1">
    <source>
        <dbReference type="ARBA" id="ARBA00001946"/>
    </source>
</evidence>
<dbReference type="GO" id="GO:0004775">
    <property type="term" value="F:succinate-CoA ligase (ADP-forming) activity"/>
    <property type="evidence" value="ECO:0007669"/>
    <property type="project" value="TreeGrafter"/>
</dbReference>
<dbReference type="NCBIfam" id="TIGR01016">
    <property type="entry name" value="sucCoAbeta"/>
    <property type="match status" value="1"/>
</dbReference>
<evidence type="ECO:0000256" key="6">
    <source>
        <dbReference type="ARBA" id="ARBA00022842"/>
    </source>
</evidence>
<dbReference type="InterPro" id="IPR013650">
    <property type="entry name" value="ATP-grasp_succ-CoA_synth-type"/>
</dbReference>
<dbReference type="GO" id="GO:0042709">
    <property type="term" value="C:succinate-CoA ligase complex"/>
    <property type="evidence" value="ECO:0007669"/>
    <property type="project" value="TreeGrafter"/>
</dbReference>
<dbReference type="Gene3D" id="3.30.470.20">
    <property type="entry name" value="ATP-grasp fold, B domain"/>
    <property type="match status" value="1"/>
</dbReference>
<evidence type="ECO:0000259" key="7">
    <source>
        <dbReference type="Pfam" id="PF00549"/>
    </source>
</evidence>
<dbReference type="FunFam" id="3.40.50.261:FF:000001">
    <property type="entry name" value="Succinate--CoA ligase [ADP-forming] subunit beta"/>
    <property type="match status" value="1"/>
</dbReference>
<dbReference type="InterPro" id="IPR005809">
    <property type="entry name" value="Succ_CoA_ligase-like_bsu"/>
</dbReference>
<keyword evidence="3" id="KW-0436">Ligase</keyword>
<dbReference type="SUPFAM" id="SSF52210">
    <property type="entry name" value="Succinyl-CoA synthetase domains"/>
    <property type="match status" value="1"/>
</dbReference>
<evidence type="ECO:0000259" key="8">
    <source>
        <dbReference type="Pfam" id="PF08442"/>
    </source>
</evidence>
<evidence type="ECO:0008006" key="10">
    <source>
        <dbReference type="Google" id="ProtNLM"/>
    </source>
</evidence>
<gene>
    <name evidence="9" type="ORF">METZ01_LOCUS306907</name>
</gene>
<dbReference type="PIRSF" id="PIRSF001554">
    <property type="entry name" value="SucCS_beta"/>
    <property type="match status" value="1"/>
</dbReference>
<evidence type="ECO:0000256" key="4">
    <source>
        <dbReference type="ARBA" id="ARBA00022723"/>
    </source>
</evidence>
<evidence type="ECO:0000256" key="2">
    <source>
        <dbReference type="ARBA" id="ARBA00022532"/>
    </source>
</evidence>
<evidence type="ECO:0000256" key="5">
    <source>
        <dbReference type="ARBA" id="ARBA00022741"/>
    </source>
</evidence>
<name>A0A382MYC9_9ZZZZ</name>
<dbReference type="AlphaFoldDB" id="A0A382MYC9"/>
<feature type="domain" description="ATP-citrate synthase/succinyl-CoA ligase C-terminal" evidence="7">
    <location>
        <begin position="192"/>
        <end position="310"/>
    </location>
</feature>
<evidence type="ECO:0000313" key="9">
    <source>
        <dbReference type="EMBL" id="SVC54053.1"/>
    </source>
</evidence>
<dbReference type="GO" id="GO:0006099">
    <property type="term" value="P:tricarboxylic acid cycle"/>
    <property type="evidence" value="ECO:0007669"/>
    <property type="project" value="UniProtKB-KW"/>
</dbReference>
<dbReference type="GO" id="GO:0046872">
    <property type="term" value="F:metal ion binding"/>
    <property type="evidence" value="ECO:0007669"/>
    <property type="project" value="UniProtKB-KW"/>
</dbReference>
<sequence>QAAAAMLGKNLTTFQTGPEGVPVENVLIEEGIEIAEELYLGMVIDGSTKGIVVIASKSGGVNIEKVAEDSPEKILQIPIDPVLGLQGFQGRQIGYGLELSHNQVRIAATMLENLYKVFIDVDASLLEINPLVVTTDGKLVAADAKINIDDDAVYRHENIRDMADPSQEDPLEVQARESDINYVKLDGNIGCIVNGAGLAMATMDVASAAGAAPANFLDIGGGADEEKVAKALTLVLSDVNVKAVLVNLFGGILRCDIAARGFIMAVDRNRELERPMVVRMLGTNSEEGRKILTSSNLEVTIVETLDEAAEAISKLS</sequence>
<dbReference type="Gene3D" id="3.40.50.261">
    <property type="entry name" value="Succinyl-CoA synthetase domains"/>
    <property type="match status" value="1"/>
</dbReference>
<dbReference type="PANTHER" id="PTHR11815">
    <property type="entry name" value="SUCCINYL-COA SYNTHETASE BETA CHAIN"/>
    <property type="match status" value="1"/>
</dbReference>
<keyword evidence="2" id="KW-0816">Tricarboxylic acid cycle</keyword>
<dbReference type="InterPro" id="IPR005811">
    <property type="entry name" value="SUCC_ACL_C"/>
</dbReference>
<feature type="non-terminal residue" evidence="9">
    <location>
        <position position="1"/>
    </location>
</feature>
<protein>
    <recommendedName>
        <fullName evidence="10">ATP-grasp domain-containing protein</fullName>
    </recommendedName>
</protein>
<dbReference type="SUPFAM" id="SSF56059">
    <property type="entry name" value="Glutathione synthetase ATP-binding domain-like"/>
    <property type="match status" value="1"/>
</dbReference>
<organism evidence="9">
    <name type="scientific">marine metagenome</name>
    <dbReference type="NCBI Taxonomy" id="408172"/>
    <lineage>
        <taxon>unclassified sequences</taxon>
        <taxon>metagenomes</taxon>
        <taxon>ecological metagenomes</taxon>
    </lineage>
</organism>
<dbReference type="NCBIfam" id="NF001913">
    <property type="entry name" value="PRK00696.1"/>
    <property type="match status" value="1"/>
</dbReference>
<dbReference type="InterPro" id="IPR016102">
    <property type="entry name" value="Succinyl-CoA_synth-like"/>
</dbReference>
<evidence type="ECO:0000256" key="3">
    <source>
        <dbReference type="ARBA" id="ARBA00022598"/>
    </source>
</evidence>
<dbReference type="Pfam" id="PF00549">
    <property type="entry name" value="Ligase_CoA"/>
    <property type="match status" value="1"/>
</dbReference>
<dbReference type="Pfam" id="PF08442">
    <property type="entry name" value="ATP-grasp_2"/>
    <property type="match status" value="1"/>
</dbReference>